<dbReference type="GO" id="GO:0005829">
    <property type="term" value="C:cytosol"/>
    <property type="evidence" value="ECO:0007669"/>
    <property type="project" value="TreeGrafter"/>
</dbReference>
<dbReference type="SUPFAM" id="SSF160582">
    <property type="entry name" value="MbtH-like"/>
    <property type="match status" value="1"/>
</dbReference>
<protein>
    <submittedName>
        <fullName evidence="2">MbtH protein</fullName>
    </submittedName>
</protein>
<dbReference type="PANTHER" id="PTHR38444">
    <property type="entry name" value="ENTEROBACTIN BIOSYNTHESIS PROTEIN YBDZ"/>
    <property type="match status" value="1"/>
</dbReference>
<dbReference type="AlphaFoldDB" id="A0A1H0BQW0"/>
<dbReference type="RefSeq" id="WP_176930218.1">
    <property type="nucleotide sequence ID" value="NZ_FNIE01000004.1"/>
</dbReference>
<evidence type="ECO:0000259" key="1">
    <source>
        <dbReference type="SMART" id="SM00923"/>
    </source>
</evidence>
<dbReference type="Pfam" id="PF03621">
    <property type="entry name" value="MbtH"/>
    <property type="match status" value="1"/>
</dbReference>
<dbReference type="Proteomes" id="UP000199341">
    <property type="component" value="Unassembled WGS sequence"/>
</dbReference>
<dbReference type="InterPro" id="IPR005153">
    <property type="entry name" value="MbtH-like_dom"/>
</dbReference>
<evidence type="ECO:0000313" key="2">
    <source>
        <dbReference type="EMBL" id="SDN47987.1"/>
    </source>
</evidence>
<evidence type="ECO:0000313" key="3">
    <source>
        <dbReference type="Proteomes" id="UP000199341"/>
    </source>
</evidence>
<proteinExistence type="predicted"/>
<feature type="domain" description="MbtH-like" evidence="1">
    <location>
        <begin position="1"/>
        <end position="51"/>
    </location>
</feature>
<name>A0A1H0BQW0_9ACTN</name>
<organism evidence="2 3">
    <name type="scientific">Actinacidiphila guanduensis</name>
    <dbReference type="NCBI Taxonomy" id="310781"/>
    <lineage>
        <taxon>Bacteria</taxon>
        <taxon>Bacillati</taxon>
        <taxon>Actinomycetota</taxon>
        <taxon>Actinomycetes</taxon>
        <taxon>Kitasatosporales</taxon>
        <taxon>Streptomycetaceae</taxon>
        <taxon>Actinacidiphila</taxon>
    </lineage>
</organism>
<reference evidence="2 3" key="1">
    <citation type="submission" date="2016-10" db="EMBL/GenBank/DDBJ databases">
        <authorList>
            <person name="de Groot N.N."/>
        </authorList>
    </citation>
    <scope>NUCLEOTIDE SEQUENCE [LARGE SCALE GENOMIC DNA]</scope>
    <source>
        <strain evidence="2 3">CGMCC 4.2022</strain>
    </source>
</reference>
<sequence length="69" mass="7777">MSESAADRTYQVVVNDEEQFSLWDARREPPAGWRPSGFSGGREQCLEHIAGVWKDIRPCSARPSADGRR</sequence>
<gene>
    <name evidence="2" type="ORF">SAMN05216259_104270</name>
</gene>
<accession>A0A1H0BQW0</accession>
<dbReference type="Gene3D" id="3.90.820.10">
    <property type="entry name" value="Structural Genomics, Unknown Function 30-nov-00 1gh9 Mol_id"/>
    <property type="match status" value="1"/>
</dbReference>
<dbReference type="GO" id="GO:0019290">
    <property type="term" value="P:siderophore biosynthetic process"/>
    <property type="evidence" value="ECO:0007669"/>
    <property type="project" value="TreeGrafter"/>
</dbReference>
<dbReference type="InterPro" id="IPR037407">
    <property type="entry name" value="MLP_fam"/>
</dbReference>
<dbReference type="SMART" id="SM00923">
    <property type="entry name" value="MbtH"/>
    <property type="match status" value="1"/>
</dbReference>
<keyword evidence="3" id="KW-1185">Reference proteome</keyword>
<dbReference type="PANTHER" id="PTHR38444:SF1">
    <property type="entry name" value="ENTEROBACTIN BIOSYNTHESIS PROTEIN YBDZ"/>
    <property type="match status" value="1"/>
</dbReference>
<dbReference type="STRING" id="310781.SAMN05216259_104270"/>
<dbReference type="EMBL" id="FNIE01000004">
    <property type="protein sequence ID" value="SDN47987.1"/>
    <property type="molecule type" value="Genomic_DNA"/>
</dbReference>
<dbReference type="InterPro" id="IPR038020">
    <property type="entry name" value="MbtH-like_sf"/>
</dbReference>